<accession>A0ABR3IVY1</accession>
<gene>
    <name evidence="1" type="ORF">HGRIS_013559</name>
</gene>
<dbReference type="EMBL" id="JASNQZ010000015">
    <property type="protein sequence ID" value="KAL0947452.1"/>
    <property type="molecule type" value="Genomic_DNA"/>
</dbReference>
<sequence>MRYREQRTAEILEELTQTNGILNKLDDFVCGSEYLDMVRKGIIRDGDMVLVYSIDGAQLYRMKKSDCWIYIWVIFNLSPDKRYKMNAITKPNFS</sequence>
<dbReference type="Proteomes" id="UP001556367">
    <property type="component" value="Unassembled WGS sequence"/>
</dbReference>
<protein>
    <submittedName>
        <fullName evidence="1">Uncharacterized protein</fullName>
    </submittedName>
</protein>
<evidence type="ECO:0000313" key="1">
    <source>
        <dbReference type="EMBL" id="KAL0947452.1"/>
    </source>
</evidence>
<reference evidence="2" key="1">
    <citation type="submission" date="2024-06" db="EMBL/GenBank/DDBJ databases">
        <title>Multi-omics analyses provide insights into the biosynthesis of the anticancer antibiotic pleurotin in Hohenbuehelia grisea.</title>
        <authorList>
            <person name="Weaver J.A."/>
            <person name="Alberti F."/>
        </authorList>
    </citation>
    <scope>NUCLEOTIDE SEQUENCE [LARGE SCALE GENOMIC DNA]</scope>
    <source>
        <strain evidence="2">T-177</strain>
    </source>
</reference>
<keyword evidence="2" id="KW-1185">Reference proteome</keyword>
<name>A0ABR3IVY1_9AGAR</name>
<evidence type="ECO:0000313" key="2">
    <source>
        <dbReference type="Proteomes" id="UP001556367"/>
    </source>
</evidence>
<proteinExistence type="predicted"/>
<organism evidence="1 2">
    <name type="scientific">Hohenbuehelia grisea</name>
    <dbReference type="NCBI Taxonomy" id="104357"/>
    <lineage>
        <taxon>Eukaryota</taxon>
        <taxon>Fungi</taxon>
        <taxon>Dikarya</taxon>
        <taxon>Basidiomycota</taxon>
        <taxon>Agaricomycotina</taxon>
        <taxon>Agaricomycetes</taxon>
        <taxon>Agaricomycetidae</taxon>
        <taxon>Agaricales</taxon>
        <taxon>Pleurotineae</taxon>
        <taxon>Pleurotaceae</taxon>
        <taxon>Hohenbuehelia</taxon>
    </lineage>
</organism>
<comment type="caution">
    <text evidence="1">The sequence shown here is derived from an EMBL/GenBank/DDBJ whole genome shotgun (WGS) entry which is preliminary data.</text>
</comment>